<organism evidence="9 10">
    <name type="scientific">Clostridium omnivorum</name>
    <dbReference type="NCBI Taxonomy" id="1604902"/>
    <lineage>
        <taxon>Bacteria</taxon>
        <taxon>Bacillati</taxon>
        <taxon>Bacillota</taxon>
        <taxon>Clostridia</taxon>
        <taxon>Eubacteriales</taxon>
        <taxon>Clostridiaceae</taxon>
        <taxon>Clostridium</taxon>
    </lineage>
</organism>
<dbReference type="RefSeq" id="WP_264848732.1">
    <property type="nucleotide sequence ID" value="NZ_BRXR01000001.1"/>
</dbReference>
<keyword evidence="3" id="KW-0813">Transport</keyword>
<gene>
    <name evidence="9" type="ORF">bsdE14_08470</name>
</gene>
<feature type="transmembrane region" description="Helical" evidence="8">
    <location>
        <begin position="196"/>
        <end position="215"/>
    </location>
</feature>
<proteinExistence type="inferred from homology"/>
<evidence type="ECO:0000256" key="5">
    <source>
        <dbReference type="ARBA" id="ARBA00022692"/>
    </source>
</evidence>
<comment type="similarity">
    <text evidence="2 8">Belongs to the 4-toluene sulfonate uptake permease (TSUP) (TC 2.A.102) family.</text>
</comment>
<dbReference type="InterPro" id="IPR002781">
    <property type="entry name" value="TM_pro_TauE-like"/>
</dbReference>
<evidence type="ECO:0000256" key="3">
    <source>
        <dbReference type="ARBA" id="ARBA00022448"/>
    </source>
</evidence>
<evidence type="ECO:0000256" key="4">
    <source>
        <dbReference type="ARBA" id="ARBA00022475"/>
    </source>
</evidence>
<feature type="transmembrane region" description="Helical" evidence="8">
    <location>
        <begin position="227"/>
        <end position="244"/>
    </location>
</feature>
<comment type="subcellular location">
    <subcellularLocation>
        <location evidence="1 8">Cell membrane</location>
        <topology evidence="1 8">Multi-pass membrane protein</topology>
    </subcellularLocation>
</comment>
<comment type="caution">
    <text evidence="9">The sequence shown here is derived from an EMBL/GenBank/DDBJ whole genome shotgun (WGS) entry which is preliminary data.</text>
</comment>
<evidence type="ECO:0000313" key="9">
    <source>
        <dbReference type="EMBL" id="GLC29437.1"/>
    </source>
</evidence>
<evidence type="ECO:0000256" key="7">
    <source>
        <dbReference type="ARBA" id="ARBA00023136"/>
    </source>
</evidence>
<evidence type="ECO:0000256" key="8">
    <source>
        <dbReference type="RuleBase" id="RU363041"/>
    </source>
</evidence>
<keyword evidence="6 8" id="KW-1133">Transmembrane helix</keyword>
<dbReference type="PANTHER" id="PTHR30269">
    <property type="entry name" value="TRANSMEMBRANE PROTEIN YFCA"/>
    <property type="match status" value="1"/>
</dbReference>
<evidence type="ECO:0000256" key="6">
    <source>
        <dbReference type="ARBA" id="ARBA00022989"/>
    </source>
</evidence>
<dbReference type="EMBL" id="BRXR01000001">
    <property type="protein sequence ID" value="GLC29437.1"/>
    <property type="molecule type" value="Genomic_DNA"/>
</dbReference>
<keyword evidence="5 8" id="KW-0812">Transmembrane</keyword>
<keyword evidence="10" id="KW-1185">Reference proteome</keyword>
<accession>A0ABQ5N2J5</accession>
<feature type="transmembrane region" description="Helical" evidence="8">
    <location>
        <begin position="103"/>
        <end position="121"/>
    </location>
</feature>
<feature type="transmembrane region" description="Helical" evidence="8">
    <location>
        <begin position="75"/>
        <end position="96"/>
    </location>
</feature>
<dbReference type="PANTHER" id="PTHR30269:SF37">
    <property type="entry name" value="MEMBRANE TRANSPORTER PROTEIN"/>
    <property type="match status" value="1"/>
</dbReference>
<evidence type="ECO:0000256" key="2">
    <source>
        <dbReference type="ARBA" id="ARBA00009142"/>
    </source>
</evidence>
<keyword evidence="7 8" id="KW-0472">Membrane</keyword>
<feature type="transmembrane region" description="Helical" evidence="8">
    <location>
        <begin position="171"/>
        <end position="190"/>
    </location>
</feature>
<dbReference type="Proteomes" id="UP001208567">
    <property type="component" value="Unassembled WGS sequence"/>
</dbReference>
<keyword evidence="4 8" id="KW-1003">Cell membrane</keyword>
<feature type="transmembrane region" description="Helical" evidence="8">
    <location>
        <begin position="133"/>
        <end position="159"/>
    </location>
</feature>
<evidence type="ECO:0000256" key="1">
    <source>
        <dbReference type="ARBA" id="ARBA00004651"/>
    </source>
</evidence>
<reference evidence="9 10" key="1">
    <citation type="journal article" date="2024" name="Int. J. Syst. Evol. Microbiol.">
        <title>Clostridium omnivorum sp. nov., isolated from anoxic soil under the treatment of reductive soil disinfestation.</title>
        <authorList>
            <person name="Ueki A."/>
            <person name="Tonouchi A."/>
            <person name="Kaku N."/>
            <person name="Honma S."/>
            <person name="Ueki K."/>
        </authorList>
    </citation>
    <scope>NUCLEOTIDE SEQUENCE [LARGE SCALE GENOMIC DNA]</scope>
    <source>
        <strain evidence="9 10">E14</strain>
    </source>
</reference>
<feature type="transmembrane region" description="Helical" evidence="8">
    <location>
        <begin position="6"/>
        <end position="25"/>
    </location>
</feature>
<feature type="transmembrane region" description="Helical" evidence="8">
    <location>
        <begin position="37"/>
        <end position="63"/>
    </location>
</feature>
<protein>
    <recommendedName>
        <fullName evidence="8">Probable membrane transporter protein</fullName>
    </recommendedName>
</protein>
<dbReference type="Pfam" id="PF01925">
    <property type="entry name" value="TauE"/>
    <property type="match status" value="1"/>
</dbReference>
<evidence type="ECO:0000313" key="10">
    <source>
        <dbReference type="Proteomes" id="UP001208567"/>
    </source>
</evidence>
<sequence length="245" mass="26834">MVDLNIVQFLLFGVVVLATHFLEGITGFGCTALALPFGIMIVGIKLSVPTLIILAWILALYIVIIDFKNIVWKEYIRIVTFVGIGLPIGMLIYSYLPETLLKKLLGGFMILVALRGLYLSLGGTSKLKLNPIVLNIILFVGGIVHGAFGTGGPFIIIYAANAIPKKSNFRATLCTLWFTLNSIIIVKNFASHAMTRNVFMLLLVSIPFLLAGMVLGNKAHNKVDDKLFTILVYAVLLLSGIFMFL</sequence>
<name>A0ABQ5N2J5_9CLOT</name>
<dbReference type="InterPro" id="IPR052017">
    <property type="entry name" value="TSUP"/>
</dbReference>